<keyword evidence="3" id="KW-1185">Reference proteome</keyword>
<feature type="region of interest" description="Disordered" evidence="1">
    <location>
        <begin position="1"/>
        <end position="23"/>
    </location>
</feature>
<accession>A0ABV3HJV3</accession>
<evidence type="ECO:0000313" key="3">
    <source>
        <dbReference type="Proteomes" id="UP001552427"/>
    </source>
</evidence>
<name>A0ABV3HJV3_9ACTN</name>
<evidence type="ECO:0000313" key="2">
    <source>
        <dbReference type="EMBL" id="MEV4292589.1"/>
    </source>
</evidence>
<protein>
    <submittedName>
        <fullName evidence="2">Uncharacterized protein</fullName>
    </submittedName>
</protein>
<evidence type="ECO:0000256" key="1">
    <source>
        <dbReference type="SAM" id="MobiDB-lite"/>
    </source>
</evidence>
<sequence length="122" mass="13701">MHGLMFPTTFSGSAPVQSPQHRREAHAQFLKTFNGCWNATAFHTKYHQGPTPSDLDPAQFKALFNALLTVRVFASAASYQAAEKAKDHLIIYTKTDGMEHHDDLQAASDNYVRAVRKELRVQ</sequence>
<comment type="caution">
    <text evidence="2">The sequence shown here is derived from an EMBL/GenBank/DDBJ whole genome shotgun (WGS) entry which is preliminary data.</text>
</comment>
<feature type="compositionally biased region" description="Polar residues" evidence="1">
    <location>
        <begin position="8"/>
        <end position="19"/>
    </location>
</feature>
<proteinExistence type="predicted"/>
<reference evidence="2 3" key="1">
    <citation type="submission" date="2024-06" db="EMBL/GenBank/DDBJ databases">
        <title>The Natural Products Discovery Center: Release of the First 8490 Sequenced Strains for Exploring Actinobacteria Biosynthetic Diversity.</title>
        <authorList>
            <person name="Kalkreuter E."/>
            <person name="Kautsar S.A."/>
            <person name="Yang D."/>
            <person name="Bader C.D."/>
            <person name="Teijaro C.N."/>
            <person name="Fluegel L."/>
            <person name="Davis C.M."/>
            <person name="Simpson J.R."/>
            <person name="Lauterbach L."/>
            <person name="Steele A.D."/>
            <person name="Gui C."/>
            <person name="Meng S."/>
            <person name="Li G."/>
            <person name="Viehrig K."/>
            <person name="Ye F."/>
            <person name="Su P."/>
            <person name="Kiefer A.F."/>
            <person name="Nichols A."/>
            <person name="Cepeda A.J."/>
            <person name="Yan W."/>
            <person name="Fan B."/>
            <person name="Jiang Y."/>
            <person name="Adhikari A."/>
            <person name="Zheng C.-J."/>
            <person name="Schuster L."/>
            <person name="Cowan T.M."/>
            <person name="Smanski M.J."/>
            <person name="Chevrette M.G."/>
            <person name="De Carvalho L.P.S."/>
            <person name="Shen B."/>
        </authorList>
    </citation>
    <scope>NUCLEOTIDE SEQUENCE [LARGE SCALE GENOMIC DNA]</scope>
    <source>
        <strain evidence="2 3">NPDC049574</strain>
    </source>
</reference>
<organism evidence="2 3">
    <name type="scientific">Nonomuraea bangladeshensis</name>
    <dbReference type="NCBI Taxonomy" id="404385"/>
    <lineage>
        <taxon>Bacteria</taxon>
        <taxon>Bacillati</taxon>
        <taxon>Actinomycetota</taxon>
        <taxon>Actinomycetes</taxon>
        <taxon>Streptosporangiales</taxon>
        <taxon>Streptosporangiaceae</taxon>
        <taxon>Nonomuraea</taxon>
    </lineage>
</organism>
<dbReference type="Proteomes" id="UP001552427">
    <property type="component" value="Unassembled WGS sequence"/>
</dbReference>
<dbReference type="EMBL" id="JBFARM010000019">
    <property type="protein sequence ID" value="MEV4292589.1"/>
    <property type="molecule type" value="Genomic_DNA"/>
</dbReference>
<gene>
    <name evidence="2" type="ORF">AB0K40_44380</name>
</gene>
<dbReference type="RefSeq" id="WP_364462904.1">
    <property type="nucleotide sequence ID" value="NZ_JBFARM010000019.1"/>
</dbReference>